<organism evidence="2 3">
    <name type="scientific">Bacteriovorax antarcticus</name>
    <dbReference type="NCBI Taxonomy" id="3088717"/>
    <lineage>
        <taxon>Bacteria</taxon>
        <taxon>Pseudomonadati</taxon>
        <taxon>Bdellovibrionota</taxon>
        <taxon>Bacteriovoracia</taxon>
        <taxon>Bacteriovoracales</taxon>
        <taxon>Bacteriovoracaceae</taxon>
        <taxon>Bacteriovorax</taxon>
    </lineage>
</organism>
<sequence length="109" mass="12033">MKHVLLLILTVSLAGQVYGKSNLPVSKAAAPSSDKSITVHKNAQEETSQEAIYHDYDNSDVIQTGQSATKREYQYDAKVKSCRSVDGAWLRFGDVGYANCMDNSKTMKK</sequence>
<feature type="compositionally biased region" description="Polar residues" evidence="1">
    <location>
        <begin position="33"/>
        <end position="50"/>
    </location>
</feature>
<evidence type="ECO:0000313" key="3">
    <source>
        <dbReference type="Proteomes" id="UP001302274"/>
    </source>
</evidence>
<reference evidence="2 3" key="1">
    <citation type="submission" date="2023-11" db="EMBL/GenBank/DDBJ databases">
        <title>A Novel Polar Bacteriovorax (B. antarcticus) Isolated from the Biocrust in Antarctica.</title>
        <authorList>
            <person name="Mun W."/>
            <person name="Choi S.Y."/>
            <person name="Mitchell R.J."/>
        </authorList>
    </citation>
    <scope>NUCLEOTIDE SEQUENCE [LARGE SCALE GENOMIC DNA]</scope>
    <source>
        <strain evidence="2 3">PP10</strain>
    </source>
</reference>
<accession>A0ABU5VX94</accession>
<protein>
    <submittedName>
        <fullName evidence="2">Uncharacterized protein</fullName>
    </submittedName>
</protein>
<gene>
    <name evidence="2" type="ORF">SHI21_15165</name>
</gene>
<evidence type="ECO:0000256" key="1">
    <source>
        <dbReference type="SAM" id="MobiDB-lite"/>
    </source>
</evidence>
<evidence type="ECO:0000313" key="2">
    <source>
        <dbReference type="EMBL" id="MEA9357567.1"/>
    </source>
</evidence>
<feature type="region of interest" description="Disordered" evidence="1">
    <location>
        <begin position="25"/>
        <end position="50"/>
    </location>
</feature>
<dbReference type="EMBL" id="JAYGJQ010000002">
    <property type="protein sequence ID" value="MEA9357567.1"/>
    <property type="molecule type" value="Genomic_DNA"/>
</dbReference>
<name>A0ABU5VX94_9BACT</name>
<dbReference type="RefSeq" id="WP_323577625.1">
    <property type="nucleotide sequence ID" value="NZ_JAYGJQ010000002.1"/>
</dbReference>
<comment type="caution">
    <text evidence="2">The sequence shown here is derived from an EMBL/GenBank/DDBJ whole genome shotgun (WGS) entry which is preliminary data.</text>
</comment>
<dbReference type="Proteomes" id="UP001302274">
    <property type="component" value="Unassembled WGS sequence"/>
</dbReference>
<keyword evidence="3" id="KW-1185">Reference proteome</keyword>
<proteinExistence type="predicted"/>